<reference evidence="1" key="1">
    <citation type="journal article" date="2015" name="Nature">
        <title>Complex archaea that bridge the gap between prokaryotes and eukaryotes.</title>
        <authorList>
            <person name="Spang A."/>
            <person name="Saw J.H."/>
            <person name="Jorgensen S.L."/>
            <person name="Zaremba-Niedzwiedzka K."/>
            <person name="Martijn J."/>
            <person name="Lind A.E."/>
            <person name="van Eijk R."/>
            <person name="Schleper C."/>
            <person name="Guy L."/>
            <person name="Ettema T.J."/>
        </authorList>
    </citation>
    <scope>NUCLEOTIDE SEQUENCE</scope>
</reference>
<dbReference type="EMBL" id="LAZR01043298">
    <property type="protein sequence ID" value="KKL07425.1"/>
    <property type="molecule type" value="Genomic_DNA"/>
</dbReference>
<comment type="caution">
    <text evidence="1">The sequence shown here is derived from an EMBL/GenBank/DDBJ whole genome shotgun (WGS) entry which is preliminary data.</text>
</comment>
<sequence length="83" mass="9730">MRCICQKWIETIRPRQQIHVSGEAISHCPFCGLELIKDEFRVFMTYDGPEDKTKEEAIEILLVAYGVKRMPGKKKLYFDLQLP</sequence>
<protein>
    <submittedName>
        <fullName evidence="1">Uncharacterized protein</fullName>
    </submittedName>
</protein>
<dbReference type="AlphaFoldDB" id="A0A0F9ADE4"/>
<accession>A0A0F9ADE4</accession>
<gene>
    <name evidence="1" type="ORF">LCGC14_2586130</name>
</gene>
<organism evidence="1">
    <name type="scientific">marine sediment metagenome</name>
    <dbReference type="NCBI Taxonomy" id="412755"/>
    <lineage>
        <taxon>unclassified sequences</taxon>
        <taxon>metagenomes</taxon>
        <taxon>ecological metagenomes</taxon>
    </lineage>
</organism>
<name>A0A0F9ADE4_9ZZZZ</name>
<proteinExistence type="predicted"/>
<evidence type="ECO:0000313" key="1">
    <source>
        <dbReference type="EMBL" id="KKL07425.1"/>
    </source>
</evidence>